<feature type="transmembrane region" description="Helical" evidence="1">
    <location>
        <begin position="6"/>
        <end position="25"/>
    </location>
</feature>
<keyword evidence="3" id="KW-1185">Reference proteome</keyword>
<gene>
    <name evidence="2" type="ORF">KIH39_18415</name>
</gene>
<dbReference type="EMBL" id="CP074694">
    <property type="protein sequence ID" value="QVL30812.1"/>
    <property type="molecule type" value="Genomic_DNA"/>
</dbReference>
<evidence type="ECO:0000313" key="2">
    <source>
        <dbReference type="EMBL" id="QVL30812.1"/>
    </source>
</evidence>
<protein>
    <submittedName>
        <fullName evidence="2">Uncharacterized protein</fullName>
    </submittedName>
</protein>
<dbReference type="AlphaFoldDB" id="A0A8E6B3S9"/>
<evidence type="ECO:0000313" key="3">
    <source>
        <dbReference type="Proteomes" id="UP000676194"/>
    </source>
</evidence>
<sequence>MRFPIVPLISTVCAALGLGGLYWYYQLSKEEQQEADRIAMGYARSLYNKTVEELTSSEIDKIRALTKSHFSA</sequence>
<dbReference type="Proteomes" id="UP000676194">
    <property type="component" value="Chromosome"/>
</dbReference>
<dbReference type="KEGG" id="tsph:KIH39_18415"/>
<name>A0A8E6B3S9_9BACT</name>
<evidence type="ECO:0000256" key="1">
    <source>
        <dbReference type="SAM" id="Phobius"/>
    </source>
</evidence>
<keyword evidence="1" id="KW-0472">Membrane</keyword>
<organism evidence="2 3">
    <name type="scientific">Telmatocola sphagniphila</name>
    <dbReference type="NCBI Taxonomy" id="1123043"/>
    <lineage>
        <taxon>Bacteria</taxon>
        <taxon>Pseudomonadati</taxon>
        <taxon>Planctomycetota</taxon>
        <taxon>Planctomycetia</taxon>
        <taxon>Gemmatales</taxon>
        <taxon>Gemmataceae</taxon>
    </lineage>
</organism>
<accession>A0A8E6B3S9</accession>
<keyword evidence="1" id="KW-1133">Transmembrane helix</keyword>
<keyword evidence="1" id="KW-0812">Transmembrane</keyword>
<reference evidence="2" key="1">
    <citation type="submission" date="2021-05" db="EMBL/GenBank/DDBJ databases">
        <title>Complete genome sequence of the cellulolytic planctomycete Telmatocola sphagniphila SP2T and characterization of the first cellulase from planctomycetes.</title>
        <authorList>
            <person name="Rakitin A.L."/>
            <person name="Beletsky A.V."/>
            <person name="Naumoff D.G."/>
            <person name="Kulichevskaya I.S."/>
            <person name="Mardanov A.V."/>
            <person name="Ravin N.V."/>
            <person name="Dedysh S.N."/>
        </authorList>
    </citation>
    <scope>NUCLEOTIDE SEQUENCE</scope>
    <source>
        <strain evidence="2">SP2T</strain>
    </source>
</reference>
<proteinExistence type="predicted"/>
<dbReference type="RefSeq" id="WP_213494694.1">
    <property type="nucleotide sequence ID" value="NZ_CP074694.1"/>
</dbReference>